<dbReference type="InterPro" id="IPR009875">
    <property type="entry name" value="PilZ_domain"/>
</dbReference>
<dbReference type="Pfam" id="PF07238">
    <property type="entry name" value="PilZ"/>
    <property type="match status" value="1"/>
</dbReference>
<dbReference type="GO" id="GO:0035438">
    <property type="term" value="F:cyclic-di-GMP binding"/>
    <property type="evidence" value="ECO:0007669"/>
    <property type="project" value="InterPro"/>
</dbReference>
<gene>
    <name evidence="2" type="ORF">JN12_00199</name>
</gene>
<proteinExistence type="predicted"/>
<dbReference type="SUPFAM" id="SSF141371">
    <property type="entry name" value="PilZ domain-like"/>
    <property type="match status" value="1"/>
</dbReference>
<organism evidence="2 3">
    <name type="scientific">Geobacter argillaceus</name>
    <dbReference type="NCBI Taxonomy" id="345631"/>
    <lineage>
        <taxon>Bacteria</taxon>
        <taxon>Pseudomonadati</taxon>
        <taxon>Thermodesulfobacteriota</taxon>
        <taxon>Desulfuromonadia</taxon>
        <taxon>Geobacterales</taxon>
        <taxon>Geobacteraceae</taxon>
        <taxon>Geobacter</taxon>
    </lineage>
</organism>
<reference evidence="2 3" key="1">
    <citation type="submission" date="2019-07" db="EMBL/GenBank/DDBJ databases">
        <title>Genomic Encyclopedia of Archaeal and Bacterial Type Strains, Phase II (KMG-II): from individual species to whole genera.</title>
        <authorList>
            <person name="Goeker M."/>
        </authorList>
    </citation>
    <scope>NUCLEOTIDE SEQUENCE [LARGE SCALE GENOMIC DNA]</scope>
    <source>
        <strain evidence="2 3">ATCC BAA-1139</strain>
    </source>
</reference>
<evidence type="ECO:0000313" key="2">
    <source>
        <dbReference type="EMBL" id="TWJ33525.1"/>
    </source>
</evidence>
<dbReference type="Gene3D" id="2.40.10.220">
    <property type="entry name" value="predicted glycosyltransferase like domains"/>
    <property type="match status" value="1"/>
</dbReference>
<dbReference type="AlphaFoldDB" id="A0A562WSF9"/>
<protein>
    <submittedName>
        <fullName evidence="2">PilZ domain-containing protein</fullName>
    </submittedName>
</protein>
<feature type="domain" description="PilZ" evidence="1">
    <location>
        <begin position="117"/>
        <end position="219"/>
    </location>
</feature>
<evidence type="ECO:0000259" key="1">
    <source>
        <dbReference type="Pfam" id="PF07238"/>
    </source>
</evidence>
<keyword evidence="3" id="KW-1185">Reference proteome</keyword>
<sequence length="233" mass="26110">MSDYYQIVPVGTAQTDSDAILATLKAVKDGQLANDLRLLNYYHEIPVSYGATVDFIEGDMVDFGVHQHQAVVMRLEKSTIIKSRHFPHEVIANVFRADITRCMVTLTKFAYGVVRAERRRFVRVAVTEAVDVVFRTDTATIGGRMTDISVGGISIQQEKESGAIDVGCQGVARLSLLGTPLEMPARLIKILSEDGQFKYVFELDTSSREEAVISRFIFQRQVEIIRELKDHIV</sequence>
<evidence type="ECO:0000313" key="3">
    <source>
        <dbReference type="Proteomes" id="UP000319449"/>
    </source>
</evidence>
<dbReference type="RefSeq" id="WP_170241805.1">
    <property type="nucleotide sequence ID" value="NZ_VLLN01000001.1"/>
</dbReference>
<dbReference type="Proteomes" id="UP000319449">
    <property type="component" value="Unassembled WGS sequence"/>
</dbReference>
<name>A0A562WSF9_9BACT</name>
<accession>A0A562WSF9</accession>
<dbReference type="EMBL" id="VLLN01000001">
    <property type="protein sequence ID" value="TWJ33525.1"/>
    <property type="molecule type" value="Genomic_DNA"/>
</dbReference>
<comment type="caution">
    <text evidence="2">The sequence shown here is derived from an EMBL/GenBank/DDBJ whole genome shotgun (WGS) entry which is preliminary data.</text>
</comment>